<dbReference type="EMBL" id="CM029053">
    <property type="protein sequence ID" value="KAG2544524.1"/>
    <property type="molecule type" value="Genomic_DNA"/>
</dbReference>
<gene>
    <name evidence="3" type="ORF">PVAP13_9KG011100</name>
    <name evidence="4" type="ORF">PVAP13_9KG013000</name>
</gene>
<comment type="caution">
    <text evidence="4">The sequence shown here is derived from an EMBL/GenBank/DDBJ whole genome shotgun (WGS) entry which is preliminary data.</text>
</comment>
<protein>
    <recommendedName>
        <fullName evidence="2">CRIB domain-containing protein</fullName>
    </recommendedName>
</protein>
<proteinExistence type="predicted"/>
<organism evidence="4 5">
    <name type="scientific">Panicum virgatum</name>
    <name type="common">Blackwell switchgrass</name>
    <dbReference type="NCBI Taxonomy" id="38727"/>
    <lineage>
        <taxon>Eukaryota</taxon>
        <taxon>Viridiplantae</taxon>
        <taxon>Streptophyta</taxon>
        <taxon>Embryophyta</taxon>
        <taxon>Tracheophyta</taxon>
        <taxon>Spermatophyta</taxon>
        <taxon>Magnoliopsida</taxon>
        <taxon>Liliopsida</taxon>
        <taxon>Poales</taxon>
        <taxon>Poaceae</taxon>
        <taxon>PACMAD clade</taxon>
        <taxon>Panicoideae</taxon>
        <taxon>Panicodae</taxon>
        <taxon>Paniceae</taxon>
        <taxon>Panicinae</taxon>
        <taxon>Panicum</taxon>
        <taxon>Panicum sect. Hiantes</taxon>
    </lineage>
</organism>
<sequence>MKDRRGSSGGGDRFAVFPFSMGCMSQSAVSVADPTEKKPQGDPSSSSSATATTTAQTAAAGSSEDGAGETAKEKAAVAAAAPGLVAAGVSRLMKGIRSLSLMFAGDDEEEEEREMVIGYPTDVQHVGHIGWDGHNKVGAMGMVNAFSLPSSLSLRQLEMAMDQAAHASA</sequence>
<dbReference type="CDD" id="cd00132">
    <property type="entry name" value="CRIB"/>
    <property type="match status" value="1"/>
</dbReference>
<dbReference type="PANTHER" id="PTHR46931:SF17">
    <property type="entry name" value="OS03G0847900 PROTEIN"/>
    <property type="match status" value="1"/>
</dbReference>
<evidence type="ECO:0000259" key="2">
    <source>
        <dbReference type="PROSITE" id="PS50108"/>
    </source>
</evidence>
<dbReference type="Pfam" id="PF00786">
    <property type="entry name" value="PBD"/>
    <property type="match status" value="1"/>
</dbReference>
<dbReference type="PROSITE" id="PS50108">
    <property type="entry name" value="CRIB"/>
    <property type="match status" value="1"/>
</dbReference>
<feature type="region of interest" description="Disordered" evidence="1">
    <location>
        <begin position="27"/>
        <end position="75"/>
    </location>
</feature>
<dbReference type="InterPro" id="IPR044509">
    <property type="entry name" value="RIC2/4"/>
</dbReference>
<feature type="compositionally biased region" description="Low complexity" evidence="1">
    <location>
        <begin position="44"/>
        <end position="69"/>
    </location>
</feature>
<keyword evidence="5" id="KW-1185">Reference proteome</keyword>
<evidence type="ECO:0000313" key="5">
    <source>
        <dbReference type="Proteomes" id="UP000823388"/>
    </source>
</evidence>
<dbReference type="PANTHER" id="PTHR46931">
    <property type="entry name" value="CRIB DOMAIN-CONTAINING PROTEIN RIC2"/>
    <property type="match status" value="1"/>
</dbReference>
<dbReference type="Proteomes" id="UP000823388">
    <property type="component" value="Chromosome 9K"/>
</dbReference>
<feature type="domain" description="CRIB" evidence="2">
    <location>
        <begin position="117"/>
        <end position="130"/>
    </location>
</feature>
<evidence type="ECO:0000313" key="3">
    <source>
        <dbReference type="EMBL" id="KAG2544524.1"/>
    </source>
</evidence>
<evidence type="ECO:0000313" key="4">
    <source>
        <dbReference type="EMBL" id="KAG2545571.1"/>
    </source>
</evidence>
<dbReference type="InterPro" id="IPR036936">
    <property type="entry name" value="CRIB_dom_sf"/>
</dbReference>
<dbReference type="InterPro" id="IPR000095">
    <property type="entry name" value="CRIB_dom"/>
</dbReference>
<evidence type="ECO:0000256" key="1">
    <source>
        <dbReference type="SAM" id="MobiDB-lite"/>
    </source>
</evidence>
<name>A0A8T0N6V9_PANVG</name>
<dbReference type="AlphaFoldDB" id="A0A8T0N6V9"/>
<dbReference type="Gene3D" id="3.90.810.10">
    <property type="entry name" value="CRIB domain"/>
    <property type="match status" value="1"/>
</dbReference>
<accession>A0A8T0N6V9</accession>
<dbReference type="EMBL" id="CM029053">
    <property type="protein sequence ID" value="KAG2545571.1"/>
    <property type="molecule type" value="Genomic_DNA"/>
</dbReference>
<reference evidence="4 5" key="1">
    <citation type="submission" date="2020-05" db="EMBL/GenBank/DDBJ databases">
        <title>WGS assembly of Panicum virgatum.</title>
        <authorList>
            <person name="Lovell J.T."/>
            <person name="Jenkins J."/>
            <person name="Shu S."/>
            <person name="Juenger T.E."/>
            <person name="Schmutz J."/>
        </authorList>
    </citation>
    <scope>NUCLEOTIDE SEQUENCE</scope>
    <source>
        <strain evidence="4">AP13</strain>
        <strain evidence="5">cv. AP13</strain>
    </source>
</reference>